<comment type="caution">
    <text evidence="1">The sequence shown here is derived from an EMBL/GenBank/DDBJ whole genome shotgun (WGS) entry which is preliminary data.</text>
</comment>
<keyword evidence="2" id="KW-1185">Reference proteome</keyword>
<dbReference type="AlphaFoldDB" id="A0A498JD83"/>
<dbReference type="EMBL" id="RDQH01000334">
    <property type="protein sequence ID" value="RXH92787.1"/>
    <property type="molecule type" value="Genomic_DNA"/>
</dbReference>
<organism evidence="1 2">
    <name type="scientific">Malus domestica</name>
    <name type="common">Apple</name>
    <name type="synonym">Pyrus malus</name>
    <dbReference type="NCBI Taxonomy" id="3750"/>
    <lineage>
        <taxon>Eukaryota</taxon>
        <taxon>Viridiplantae</taxon>
        <taxon>Streptophyta</taxon>
        <taxon>Embryophyta</taxon>
        <taxon>Tracheophyta</taxon>
        <taxon>Spermatophyta</taxon>
        <taxon>Magnoliopsida</taxon>
        <taxon>eudicotyledons</taxon>
        <taxon>Gunneridae</taxon>
        <taxon>Pentapetalae</taxon>
        <taxon>rosids</taxon>
        <taxon>fabids</taxon>
        <taxon>Rosales</taxon>
        <taxon>Rosaceae</taxon>
        <taxon>Amygdaloideae</taxon>
        <taxon>Maleae</taxon>
        <taxon>Malus</taxon>
    </lineage>
</organism>
<name>A0A498JD83_MALDO</name>
<dbReference type="Proteomes" id="UP000290289">
    <property type="component" value="Chromosome 8"/>
</dbReference>
<gene>
    <name evidence="1" type="ORF">DVH24_042561</name>
</gene>
<evidence type="ECO:0000313" key="2">
    <source>
        <dbReference type="Proteomes" id="UP000290289"/>
    </source>
</evidence>
<sequence>MRCVYCTVLSQTGLTPIFPEDTPVDKDVKVALQNDTLLCFPTHVIQDEEHTDNVEGEQRMVVDGPEEDGWTTMVPRWRKKVNKRRSVELVWEDKTPKDVSKTLKYKWVARADLVQD</sequence>
<reference evidence="1 2" key="1">
    <citation type="submission" date="2018-10" db="EMBL/GenBank/DDBJ databases">
        <title>A high-quality apple genome assembly.</title>
        <authorList>
            <person name="Hu J."/>
        </authorList>
    </citation>
    <scope>NUCLEOTIDE SEQUENCE [LARGE SCALE GENOMIC DNA]</scope>
    <source>
        <strain evidence="2">cv. HFTH1</strain>
        <tissue evidence="1">Young leaf</tissue>
    </source>
</reference>
<proteinExistence type="predicted"/>
<accession>A0A498JD83</accession>
<evidence type="ECO:0000313" key="1">
    <source>
        <dbReference type="EMBL" id="RXH92787.1"/>
    </source>
</evidence>
<protein>
    <submittedName>
        <fullName evidence="1">Uncharacterized protein</fullName>
    </submittedName>
</protein>